<sequence length="188" mass="22181">MKSKKAFTLLFSLILLLELLVPIAKVQAEGILYGFREKDQFYDYSSVATVSGQWGANLFEGNDREKKFLKILPKNSQWQVYGYTSRYDGFYYWAGGDLWIQAKQVRVPVYDDNDALLSTVTRYHDENEADSRWHVIYHGYNSPYGNYWGDRFWEVKDQSIFYPQYFYHFIVYPNGDAYQIDIDGAPFN</sequence>
<name>A0ABW4J5V3_9LACO</name>
<gene>
    <name evidence="1" type="ORF">ACFQ5M_02845</name>
</gene>
<dbReference type="RefSeq" id="WP_125715046.1">
    <property type="nucleotide sequence ID" value="NZ_JBHTOP010000004.1"/>
</dbReference>
<dbReference type="EMBL" id="JBHTOP010000004">
    <property type="protein sequence ID" value="MFD1671031.1"/>
    <property type="molecule type" value="Genomic_DNA"/>
</dbReference>
<dbReference type="Proteomes" id="UP001597267">
    <property type="component" value="Unassembled WGS sequence"/>
</dbReference>
<evidence type="ECO:0008006" key="3">
    <source>
        <dbReference type="Google" id="ProtNLM"/>
    </source>
</evidence>
<organism evidence="1 2">
    <name type="scientific">Agrilactobacillus yilanensis</name>
    <dbReference type="NCBI Taxonomy" id="2485997"/>
    <lineage>
        <taxon>Bacteria</taxon>
        <taxon>Bacillati</taxon>
        <taxon>Bacillota</taxon>
        <taxon>Bacilli</taxon>
        <taxon>Lactobacillales</taxon>
        <taxon>Lactobacillaceae</taxon>
        <taxon>Agrilactobacillus</taxon>
    </lineage>
</organism>
<reference evidence="2" key="1">
    <citation type="journal article" date="2019" name="Int. J. Syst. Evol. Microbiol.">
        <title>The Global Catalogue of Microorganisms (GCM) 10K type strain sequencing project: providing services to taxonomists for standard genome sequencing and annotation.</title>
        <authorList>
            <consortium name="The Broad Institute Genomics Platform"/>
            <consortium name="The Broad Institute Genome Sequencing Center for Infectious Disease"/>
            <person name="Wu L."/>
            <person name="Ma J."/>
        </authorList>
    </citation>
    <scope>NUCLEOTIDE SEQUENCE [LARGE SCALE GENOMIC DNA]</scope>
    <source>
        <strain evidence="2">CCM 8896</strain>
    </source>
</reference>
<accession>A0ABW4J5V3</accession>
<evidence type="ECO:0000313" key="1">
    <source>
        <dbReference type="EMBL" id="MFD1671031.1"/>
    </source>
</evidence>
<keyword evidence="2" id="KW-1185">Reference proteome</keyword>
<proteinExistence type="predicted"/>
<evidence type="ECO:0000313" key="2">
    <source>
        <dbReference type="Proteomes" id="UP001597267"/>
    </source>
</evidence>
<comment type="caution">
    <text evidence="1">The sequence shown here is derived from an EMBL/GenBank/DDBJ whole genome shotgun (WGS) entry which is preliminary data.</text>
</comment>
<protein>
    <recommendedName>
        <fullName evidence="3">1,4-beta-N-acetylmuramidase</fullName>
    </recommendedName>
</protein>